<evidence type="ECO:0000313" key="1">
    <source>
        <dbReference type="EMBL" id="KAG9478518.1"/>
    </source>
</evidence>
<sequence>MSVFITMLVLLTGDCSVIKSFTSETSLPFFYGLYTPLLLTWFTKYLLPEAGDVLLLCANYPGIGPGCFFAPCLYNPCLPSQTALSCG</sequence>
<reference evidence="1" key="1">
    <citation type="thesis" date="2020" institute="ProQuest LLC" country="789 East Eisenhower Parkway, Ann Arbor, MI, USA">
        <title>Comparative Genomics and Chromosome Evolution.</title>
        <authorList>
            <person name="Mudd A.B."/>
        </authorList>
    </citation>
    <scope>NUCLEOTIDE SEQUENCE</scope>
    <source>
        <strain evidence="1">HN-11 Male</strain>
        <tissue evidence="1">Kidney and liver</tissue>
    </source>
</reference>
<dbReference type="Proteomes" id="UP000770717">
    <property type="component" value="Unassembled WGS sequence"/>
</dbReference>
<comment type="caution">
    <text evidence="1">The sequence shown here is derived from an EMBL/GenBank/DDBJ whole genome shotgun (WGS) entry which is preliminary data.</text>
</comment>
<organism evidence="1 2">
    <name type="scientific">Eleutherodactylus coqui</name>
    <name type="common">Puerto Rican coqui</name>
    <dbReference type="NCBI Taxonomy" id="57060"/>
    <lineage>
        <taxon>Eukaryota</taxon>
        <taxon>Metazoa</taxon>
        <taxon>Chordata</taxon>
        <taxon>Craniata</taxon>
        <taxon>Vertebrata</taxon>
        <taxon>Euteleostomi</taxon>
        <taxon>Amphibia</taxon>
        <taxon>Batrachia</taxon>
        <taxon>Anura</taxon>
        <taxon>Neobatrachia</taxon>
        <taxon>Hyloidea</taxon>
        <taxon>Eleutherodactylidae</taxon>
        <taxon>Eleutherodactylinae</taxon>
        <taxon>Eleutherodactylus</taxon>
        <taxon>Eleutherodactylus</taxon>
    </lineage>
</organism>
<name>A0A8J6K2G5_ELECQ</name>
<dbReference type="AlphaFoldDB" id="A0A8J6K2G5"/>
<accession>A0A8J6K2G5</accession>
<evidence type="ECO:0000313" key="2">
    <source>
        <dbReference type="Proteomes" id="UP000770717"/>
    </source>
</evidence>
<dbReference type="EMBL" id="WNTK01000009">
    <property type="protein sequence ID" value="KAG9478518.1"/>
    <property type="molecule type" value="Genomic_DNA"/>
</dbReference>
<protein>
    <submittedName>
        <fullName evidence="1">Uncharacterized protein</fullName>
    </submittedName>
</protein>
<proteinExistence type="predicted"/>
<keyword evidence="2" id="KW-1185">Reference proteome</keyword>
<gene>
    <name evidence="1" type="ORF">GDO78_013522</name>
</gene>